<protein>
    <submittedName>
        <fullName evidence="2">Alpha/beta-hydrolase</fullName>
    </submittedName>
</protein>
<dbReference type="InterPro" id="IPR000073">
    <property type="entry name" value="AB_hydrolase_1"/>
</dbReference>
<dbReference type="InterPro" id="IPR052897">
    <property type="entry name" value="Sec-Metab_Biosynth_Hydrolase"/>
</dbReference>
<dbReference type="OrthoDB" id="1263307at2759"/>
<sequence>MSESPVLVLVPGSFSTVDMYNPLVEPLREKGYTIHVLQPPCYPANWKAGTTTPAPGLADDAKFVNDFVEKIANEGNEVVLLAHSYGGVPASECLKGITAKERTAQGKKGGVVRIAYMTCVIPRVGENLGTVMAAGQGAIIPIEVGEDGWMTNADPVATAAIVFNSLSPAHGAEEAAKFGKHSSTCFADNLTYAGYKDLPVSWLVCEDDRCVSPEVQENGITAIEESWKGTEREGKKVDVVRLDVDHVPFMSKGAEVEKWVVEFLEKGGKD</sequence>
<dbReference type="Proteomes" id="UP000799423">
    <property type="component" value="Unassembled WGS sequence"/>
</dbReference>
<reference evidence="2" key="1">
    <citation type="submission" date="2020-01" db="EMBL/GenBank/DDBJ databases">
        <authorList>
            <consortium name="DOE Joint Genome Institute"/>
            <person name="Haridas S."/>
            <person name="Albert R."/>
            <person name="Binder M."/>
            <person name="Bloem J."/>
            <person name="Labutti K."/>
            <person name="Salamov A."/>
            <person name="Andreopoulos B."/>
            <person name="Baker S.E."/>
            <person name="Barry K."/>
            <person name="Bills G."/>
            <person name="Bluhm B.H."/>
            <person name="Cannon C."/>
            <person name="Castanera R."/>
            <person name="Culley D.E."/>
            <person name="Daum C."/>
            <person name="Ezra D."/>
            <person name="Gonzalez J.B."/>
            <person name="Henrissat B."/>
            <person name="Kuo A."/>
            <person name="Liang C."/>
            <person name="Lipzen A."/>
            <person name="Lutzoni F."/>
            <person name="Magnuson J."/>
            <person name="Mondo S."/>
            <person name="Nolan M."/>
            <person name="Ohm R."/>
            <person name="Pangilinan J."/>
            <person name="Park H.-J."/>
            <person name="Ramirez L."/>
            <person name="Alfaro M."/>
            <person name="Sun H."/>
            <person name="Tritt A."/>
            <person name="Yoshinaga Y."/>
            <person name="Zwiers L.-H."/>
            <person name="Turgeon B.G."/>
            <person name="Goodwin S.B."/>
            <person name="Spatafora J.W."/>
            <person name="Crous P.W."/>
            <person name="Grigoriev I.V."/>
        </authorList>
    </citation>
    <scope>NUCLEOTIDE SEQUENCE</scope>
    <source>
        <strain evidence="2">IPT5</strain>
    </source>
</reference>
<evidence type="ECO:0000313" key="3">
    <source>
        <dbReference type="Proteomes" id="UP000799423"/>
    </source>
</evidence>
<name>A0A6A7AUT2_9PLEO</name>
<dbReference type="AlphaFoldDB" id="A0A6A7AUT2"/>
<accession>A0A6A7AUT2</accession>
<dbReference type="EMBL" id="MU006329">
    <property type="protein sequence ID" value="KAF2847040.1"/>
    <property type="molecule type" value="Genomic_DNA"/>
</dbReference>
<evidence type="ECO:0000313" key="2">
    <source>
        <dbReference type="EMBL" id="KAF2847040.1"/>
    </source>
</evidence>
<proteinExistence type="predicted"/>
<dbReference type="PANTHER" id="PTHR37017:SF13">
    <property type="entry name" value="AB HYDROLASE-1 DOMAIN-CONTAINING PROTEIN"/>
    <property type="match status" value="1"/>
</dbReference>
<organism evidence="2 3">
    <name type="scientific">Plenodomus tracheiphilus IPT5</name>
    <dbReference type="NCBI Taxonomy" id="1408161"/>
    <lineage>
        <taxon>Eukaryota</taxon>
        <taxon>Fungi</taxon>
        <taxon>Dikarya</taxon>
        <taxon>Ascomycota</taxon>
        <taxon>Pezizomycotina</taxon>
        <taxon>Dothideomycetes</taxon>
        <taxon>Pleosporomycetidae</taxon>
        <taxon>Pleosporales</taxon>
        <taxon>Pleosporineae</taxon>
        <taxon>Leptosphaeriaceae</taxon>
        <taxon>Plenodomus</taxon>
    </lineage>
</organism>
<dbReference type="Pfam" id="PF12697">
    <property type="entry name" value="Abhydrolase_6"/>
    <property type="match status" value="1"/>
</dbReference>
<dbReference type="SUPFAM" id="SSF53474">
    <property type="entry name" value="alpha/beta-Hydrolases"/>
    <property type="match status" value="1"/>
</dbReference>
<dbReference type="PANTHER" id="PTHR37017">
    <property type="entry name" value="AB HYDROLASE-1 DOMAIN-CONTAINING PROTEIN-RELATED"/>
    <property type="match status" value="1"/>
</dbReference>
<dbReference type="InterPro" id="IPR029058">
    <property type="entry name" value="AB_hydrolase_fold"/>
</dbReference>
<feature type="domain" description="AB hydrolase-1" evidence="1">
    <location>
        <begin position="7"/>
        <end position="257"/>
    </location>
</feature>
<dbReference type="Gene3D" id="3.40.50.1820">
    <property type="entry name" value="alpha/beta hydrolase"/>
    <property type="match status" value="1"/>
</dbReference>
<gene>
    <name evidence="2" type="ORF">T440DRAFT_216457</name>
</gene>
<keyword evidence="3" id="KW-1185">Reference proteome</keyword>
<evidence type="ECO:0000259" key="1">
    <source>
        <dbReference type="Pfam" id="PF12697"/>
    </source>
</evidence>